<dbReference type="CDD" id="cd04301">
    <property type="entry name" value="NAT_SF"/>
    <property type="match status" value="1"/>
</dbReference>
<organism evidence="1 2">
    <name type="scientific">Gemmata massiliana</name>
    <dbReference type="NCBI Taxonomy" id="1210884"/>
    <lineage>
        <taxon>Bacteria</taxon>
        <taxon>Pseudomonadati</taxon>
        <taxon>Planctomycetota</taxon>
        <taxon>Planctomycetia</taxon>
        <taxon>Gemmatales</taxon>
        <taxon>Gemmataceae</taxon>
        <taxon>Gemmata</taxon>
    </lineage>
</organism>
<name>A0A6P2DIP5_9BACT</name>
<keyword evidence="2" id="KW-1185">Reference proteome</keyword>
<reference evidence="1 2" key="1">
    <citation type="submission" date="2019-05" db="EMBL/GenBank/DDBJ databases">
        <authorList>
            <consortium name="Science for Life Laboratories"/>
        </authorList>
    </citation>
    <scope>NUCLEOTIDE SEQUENCE [LARGE SCALE GENOMIC DNA]</scope>
    <source>
        <strain evidence="1">Soil9</strain>
    </source>
</reference>
<accession>A0A6P2DIP5</accession>
<dbReference type="RefSeq" id="WP_162672416.1">
    <property type="nucleotide sequence ID" value="NZ_LR593886.1"/>
</dbReference>
<evidence type="ECO:0000313" key="2">
    <source>
        <dbReference type="Proteomes" id="UP000464178"/>
    </source>
</evidence>
<gene>
    <name evidence="1" type="ORF">SOIL9_78910</name>
</gene>
<evidence type="ECO:0000313" key="1">
    <source>
        <dbReference type="EMBL" id="VTS01314.1"/>
    </source>
</evidence>
<protein>
    <submittedName>
        <fullName evidence="1">Uncharacterized protein</fullName>
    </submittedName>
</protein>
<sequence length="230" mass="25851">MSTPLTLPPTGPYYFAAPFVVNNADKTWRRDSIPLTFRLADEAIKPWLNKVWKDMRSAVQESLTLTGVVGPKFIQWQPWQLCYEVAQLTAGRTPILAFAEDHIAGYLNVWRSQDVTPVLYIEHLCLSPGSLPTKLWRERFAGLGMSLFAYAIHVSRENGLNGRVGLHAADANVLNSVYRRYAQRVPGLFKADATGIPGPTNYGFVKNLTLTYLETNETEAEQFLEGFRNA</sequence>
<proteinExistence type="predicted"/>
<dbReference type="EMBL" id="LR593886">
    <property type="protein sequence ID" value="VTS01314.1"/>
    <property type="molecule type" value="Genomic_DNA"/>
</dbReference>
<dbReference type="Proteomes" id="UP000464178">
    <property type="component" value="Chromosome"/>
</dbReference>
<dbReference type="AlphaFoldDB" id="A0A6P2DIP5"/>
<dbReference type="KEGG" id="gms:SOIL9_78910"/>